<keyword evidence="1" id="KW-0732">Signal</keyword>
<dbReference type="Proteomes" id="UP000228621">
    <property type="component" value="Unassembled WGS sequence"/>
</dbReference>
<proteinExistence type="predicted"/>
<protein>
    <recommendedName>
        <fullName evidence="4">DUF541 domain-containing protein</fullName>
    </recommendedName>
</protein>
<evidence type="ECO:0000313" key="3">
    <source>
        <dbReference type="Proteomes" id="UP000228621"/>
    </source>
</evidence>
<dbReference type="RefSeq" id="WP_099640972.1">
    <property type="nucleotide sequence ID" value="NZ_NKHF01000023.1"/>
</dbReference>
<accession>A0A2A5JTW4</accession>
<evidence type="ECO:0000313" key="2">
    <source>
        <dbReference type="EMBL" id="PCK32903.1"/>
    </source>
</evidence>
<feature type="signal peptide" evidence="1">
    <location>
        <begin position="1"/>
        <end position="20"/>
    </location>
</feature>
<evidence type="ECO:0008006" key="4">
    <source>
        <dbReference type="Google" id="ProtNLM"/>
    </source>
</evidence>
<name>A0A2A5JTW4_PSEO7</name>
<dbReference type="AlphaFoldDB" id="A0A2A5JTW4"/>
<evidence type="ECO:0000256" key="1">
    <source>
        <dbReference type="SAM" id="SignalP"/>
    </source>
</evidence>
<keyword evidence="3" id="KW-1185">Reference proteome</keyword>
<feature type="chain" id="PRO_5013263857" description="DUF541 domain-containing protein" evidence="1">
    <location>
        <begin position="21"/>
        <end position="203"/>
    </location>
</feature>
<organism evidence="2 3">
    <name type="scientific">Pseudoalteromonas piscicida</name>
    <dbReference type="NCBI Taxonomy" id="43662"/>
    <lineage>
        <taxon>Bacteria</taxon>
        <taxon>Pseudomonadati</taxon>
        <taxon>Pseudomonadota</taxon>
        <taxon>Gammaproteobacteria</taxon>
        <taxon>Alteromonadales</taxon>
        <taxon>Pseudoalteromonadaceae</taxon>
        <taxon>Pseudoalteromonas</taxon>
    </lineage>
</organism>
<dbReference type="EMBL" id="NKHF01000023">
    <property type="protein sequence ID" value="PCK32903.1"/>
    <property type="molecule type" value="Genomic_DNA"/>
</dbReference>
<gene>
    <name evidence="2" type="ORF">CEX98_04755</name>
</gene>
<sequence>MKFKMLLAASALFSSSFVNAAETATIGEAEILDIHQIYYSNPTLVEISSLNMRSTTKADLTRLTASIDSVKSDLQAQYGLSRTELESILTDGVLHLEQTNWSSEHFERREDAPEVERITVNCIDACERALREGSFGDWADTAAAHAGVQYGSSFNVSYGDGGVHQYYRTTPMFRAIEHLALRPVRKVIYEGLVRQPGNKDNDI</sequence>
<reference evidence="3" key="1">
    <citation type="journal article" date="2019" name="Genome Announc.">
        <title>Draft Genome Sequence of Pseudoalteromonas piscicida Strain 36Y ROTHPW, an Hypersaline Seawater Isolate from the South Coast of Sonora, Mexico.</title>
        <authorList>
            <person name="Sanchez-Diaz R."/>
            <person name="Molina-Garza Z.J."/>
            <person name="Cruz-Suarez L.E."/>
            <person name="Selvin J."/>
            <person name="Kiran G.S."/>
            <person name="Ibarra-Gamez J.C."/>
            <person name="Gomez-Gil B."/>
            <person name="Galaviz-Silva L."/>
        </authorList>
    </citation>
    <scope>NUCLEOTIDE SEQUENCE [LARGE SCALE GENOMIC DNA]</scope>
    <source>
        <strain evidence="3">36Y_RITHPW</strain>
    </source>
</reference>
<comment type="caution">
    <text evidence="2">The sequence shown here is derived from an EMBL/GenBank/DDBJ whole genome shotgun (WGS) entry which is preliminary data.</text>
</comment>